<feature type="transmembrane region" description="Helical" evidence="1">
    <location>
        <begin position="80"/>
        <end position="99"/>
    </location>
</feature>
<name>A0ABW0MCE0_9BURK</name>
<keyword evidence="1" id="KW-1133">Transmembrane helix</keyword>
<proteinExistence type="predicted"/>
<keyword evidence="1" id="KW-0812">Transmembrane</keyword>
<protein>
    <submittedName>
        <fullName evidence="2">Inositol phosphorylceramide synthase</fullName>
    </submittedName>
</protein>
<feature type="transmembrane region" description="Helical" evidence="1">
    <location>
        <begin position="152"/>
        <end position="170"/>
    </location>
</feature>
<dbReference type="RefSeq" id="WP_378998211.1">
    <property type="nucleotide sequence ID" value="NZ_JBHSMT010000026.1"/>
</dbReference>
<evidence type="ECO:0000313" key="2">
    <source>
        <dbReference type="EMBL" id="MFC5475106.1"/>
    </source>
</evidence>
<evidence type="ECO:0000256" key="1">
    <source>
        <dbReference type="SAM" id="Phobius"/>
    </source>
</evidence>
<sequence>MFKPIKLQLWPRLRQMLLGWGCVGVAYTLGSLWQGHAMVLPETALDRMIPFNPVGVWFYLSFFVLIPVTYLVAEFDRLRWLTAAMQVCAVVSGIFFIAWPTTLHYPSISGDGLSVALLRLLSAADSSHNCLPSLHGALTLLCVWALVDARCWLRSIFAVVCGLCICFSIIQLRRHISIDLGAGLLTGLMSGWLCQLQAATRPDNKVLPL</sequence>
<keyword evidence="1" id="KW-0472">Membrane</keyword>
<evidence type="ECO:0000313" key="3">
    <source>
        <dbReference type="Proteomes" id="UP001596045"/>
    </source>
</evidence>
<keyword evidence="3" id="KW-1185">Reference proteome</keyword>
<comment type="caution">
    <text evidence="2">The sequence shown here is derived from an EMBL/GenBank/DDBJ whole genome shotgun (WGS) entry which is preliminary data.</text>
</comment>
<feature type="transmembrane region" description="Helical" evidence="1">
    <location>
        <begin position="54"/>
        <end position="73"/>
    </location>
</feature>
<organism evidence="2 3">
    <name type="scientific">Paraherbaspirillum soli</name>
    <dbReference type="NCBI Taxonomy" id="631222"/>
    <lineage>
        <taxon>Bacteria</taxon>
        <taxon>Pseudomonadati</taxon>
        <taxon>Pseudomonadota</taxon>
        <taxon>Betaproteobacteria</taxon>
        <taxon>Burkholderiales</taxon>
        <taxon>Oxalobacteraceae</taxon>
        <taxon>Paraherbaspirillum</taxon>
    </lineage>
</organism>
<reference evidence="3" key="1">
    <citation type="journal article" date="2019" name="Int. J. Syst. Evol. Microbiol.">
        <title>The Global Catalogue of Microorganisms (GCM) 10K type strain sequencing project: providing services to taxonomists for standard genome sequencing and annotation.</title>
        <authorList>
            <consortium name="The Broad Institute Genomics Platform"/>
            <consortium name="The Broad Institute Genome Sequencing Center for Infectious Disease"/>
            <person name="Wu L."/>
            <person name="Ma J."/>
        </authorList>
    </citation>
    <scope>NUCLEOTIDE SEQUENCE [LARGE SCALE GENOMIC DNA]</scope>
    <source>
        <strain evidence="3">JCM 17066</strain>
    </source>
</reference>
<accession>A0ABW0MCE0</accession>
<dbReference type="EMBL" id="JBHSMT010000026">
    <property type="protein sequence ID" value="MFC5475106.1"/>
    <property type="molecule type" value="Genomic_DNA"/>
</dbReference>
<dbReference type="Proteomes" id="UP001596045">
    <property type="component" value="Unassembled WGS sequence"/>
</dbReference>
<gene>
    <name evidence="2" type="ORF">ACFPM8_14180</name>
</gene>
<feature type="transmembrane region" description="Helical" evidence="1">
    <location>
        <begin position="16"/>
        <end position="34"/>
    </location>
</feature>